<evidence type="ECO:0000313" key="1">
    <source>
        <dbReference type="EMBL" id="MBH0779316.1"/>
    </source>
</evidence>
<accession>A0A931N5E4</accession>
<name>A0A931N5E4_9NOCA</name>
<dbReference type="RefSeq" id="WP_196151628.1">
    <property type="nucleotide sequence ID" value="NZ_JADMLG010000010.1"/>
</dbReference>
<keyword evidence="2" id="KW-1185">Reference proteome</keyword>
<organism evidence="1 2">
    <name type="scientific">Nocardia bovistercoris</name>
    <dbReference type="NCBI Taxonomy" id="2785916"/>
    <lineage>
        <taxon>Bacteria</taxon>
        <taxon>Bacillati</taxon>
        <taxon>Actinomycetota</taxon>
        <taxon>Actinomycetes</taxon>
        <taxon>Mycobacteriales</taxon>
        <taxon>Nocardiaceae</taxon>
        <taxon>Nocardia</taxon>
    </lineage>
</organism>
<protein>
    <submittedName>
        <fullName evidence="1">Uncharacterized protein</fullName>
    </submittedName>
</protein>
<proteinExistence type="predicted"/>
<evidence type="ECO:0000313" key="2">
    <source>
        <dbReference type="Proteomes" id="UP000655751"/>
    </source>
</evidence>
<sequence>MTSREVDNEEKITDLLSRAAVDELRVIASVGGSAEFELIEDLDQLKELYPDATEMIQFDGALPEPAADVPAVIGPFHTGNITFNNGVPVNGFASLTLHRDGKCVFTGHFHDSGFPSYDLVFVWVITDSAGTAYTFTAKGRMHGTSEPGSRNVDWNRTVVSPQVAANWPKLVRGWRWHWKARVNFNPVALLNSVLDALKVAGAVIGAVIAVI</sequence>
<dbReference type="Proteomes" id="UP000655751">
    <property type="component" value="Unassembled WGS sequence"/>
</dbReference>
<gene>
    <name evidence="1" type="ORF">IT779_23890</name>
</gene>
<dbReference type="AlphaFoldDB" id="A0A931N5E4"/>
<dbReference type="EMBL" id="JADMLG010000010">
    <property type="protein sequence ID" value="MBH0779316.1"/>
    <property type="molecule type" value="Genomic_DNA"/>
</dbReference>
<comment type="caution">
    <text evidence="1">The sequence shown here is derived from an EMBL/GenBank/DDBJ whole genome shotgun (WGS) entry which is preliminary data.</text>
</comment>
<reference evidence="1" key="1">
    <citation type="submission" date="2020-11" db="EMBL/GenBank/DDBJ databases">
        <title>Nocardia NEAU-351.nov., a novel actinomycete isolated from the cow dung.</title>
        <authorList>
            <person name="Zhang X."/>
        </authorList>
    </citation>
    <scope>NUCLEOTIDE SEQUENCE</scope>
    <source>
        <strain evidence="1">NEAU-351</strain>
    </source>
</reference>